<organism evidence="2 3">
    <name type="scientific">Candidatus Iainarchaeum sp</name>
    <dbReference type="NCBI Taxonomy" id="3101447"/>
    <lineage>
        <taxon>Archaea</taxon>
        <taxon>Candidatus Iainarchaeota</taxon>
        <taxon>Candidatus Iainarchaeia</taxon>
        <taxon>Candidatus Iainarchaeales</taxon>
        <taxon>Candidatus Iainarchaeaceae</taxon>
        <taxon>Candidatus Iainarchaeum</taxon>
    </lineage>
</organism>
<name>A0A8T5GFN0_9ARCH</name>
<evidence type="ECO:0000313" key="2">
    <source>
        <dbReference type="EMBL" id="MBT4870791.1"/>
    </source>
</evidence>
<comment type="caution">
    <text evidence="2">The sequence shown here is derived from an EMBL/GenBank/DDBJ whole genome shotgun (WGS) entry which is preliminary data.</text>
</comment>
<dbReference type="EMBL" id="JABJNZ010000057">
    <property type="protein sequence ID" value="MBT4870791.1"/>
    <property type="molecule type" value="Genomic_DNA"/>
</dbReference>
<keyword evidence="1" id="KW-0472">Membrane</keyword>
<evidence type="ECO:0008006" key="4">
    <source>
        <dbReference type="Google" id="ProtNLM"/>
    </source>
</evidence>
<feature type="transmembrane region" description="Helical" evidence="1">
    <location>
        <begin position="7"/>
        <end position="24"/>
    </location>
</feature>
<evidence type="ECO:0000313" key="3">
    <source>
        <dbReference type="Proteomes" id="UP000722459"/>
    </source>
</evidence>
<gene>
    <name evidence="2" type="ORF">HON47_04405</name>
</gene>
<sequence>MKSRGQVAIEFIFIVLLVVVYLFSVTKPLVESSQGIIEDIDTITRSNNEAKKLLNSVKRVSMQGSGSKETIQLFIPLNGTVGCYHDGNIGFNAKINQRTLDGSSINPRVSLCENNICDKNLSKPNVTIDCLYDVPTNGTIKLAIIKTDVGVTIGPS</sequence>
<evidence type="ECO:0000256" key="1">
    <source>
        <dbReference type="SAM" id="Phobius"/>
    </source>
</evidence>
<keyword evidence="1" id="KW-1133">Transmembrane helix</keyword>
<protein>
    <recommendedName>
        <fullName evidence="4">Class III signal peptide-containing protein</fullName>
    </recommendedName>
</protein>
<accession>A0A8T5GFN0</accession>
<keyword evidence="1" id="KW-0812">Transmembrane</keyword>
<proteinExistence type="predicted"/>
<reference evidence="2" key="1">
    <citation type="journal article" date="2021" name="ISME J.">
        <title>Mercury methylation by metabolically versatile and cosmopolitan marine bacteria.</title>
        <authorList>
            <person name="Lin H."/>
            <person name="Ascher D.B."/>
            <person name="Myung Y."/>
            <person name="Lamborg C.H."/>
            <person name="Hallam S.J."/>
            <person name="Gionfriddo C.M."/>
            <person name="Holt K.E."/>
            <person name="Moreau J.W."/>
        </authorList>
    </citation>
    <scope>NUCLEOTIDE SEQUENCE</scope>
    <source>
        <strain evidence="2">SI075_bin30</strain>
    </source>
</reference>
<dbReference type="AlphaFoldDB" id="A0A8T5GFN0"/>
<dbReference type="Proteomes" id="UP000722459">
    <property type="component" value="Unassembled WGS sequence"/>
</dbReference>